<feature type="compositionally biased region" description="Basic and acidic residues" evidence="1">
    <location>
        <begin position="396"/>
        <end position="408"/>
    </location>
</feature>
<dbReference type="AlphaFoldDB" id="G9N9T0"/>
<protein>
    <submittedName>
        <fullName evidence="2">Uncharacterized protein</fullName>
    </submittedName>
</protein>
<dbReference type="RefSeq" id="XP_013950896.1">
    <property type="nucleotide sequence ID" value="XM_014095421.1"/>
</dbReference>
<accession>G9N9T0</accession>
<dbReference type="OMA" id="QDPMAFH"/>
<dbReference type="eggNOG" id="ENOG502T4C1">
    <property type="taxonomic scope" value="Eukaryota"/>
</dbReference>
<organism evidence="2 3">
    <name type="scientific">Hypocrea virens (strain Gv29-8 / FGSC 10586)</name>
    <name type="common">Gliocladium virens</name>
    <name type="synonym">Trichoderma virens</name>
    <dbReference type="NCBI Taxonomy" id="413071"/>
    <lineage>
        <taxon>Eukaryota</taxon>
        <taxon>Fungi</taxon>
        <taxon>Dikarya</taxon>
        <taxon>Ascomycota</taxon>
        <taxon>Pezizomycotina</taxon>
        <taxon>Sordariomycetes</taxon>
        <taxon>Hypocreomycetidae</taxon>
        <taxon>Hypocreales</taxon>
        <taxon>Hypocreaceae</taxon>
        <taxon>Trichoderma</taxon>
    </lineage>
</organism>
<dbReference type="Proteomes" id="UP000007115">
    <property type="component" value="Unassembled WGS sequence"/>
</dbReference>
<evidence type="ECO:0000256" key="1">
    <source>
        <dbReference type="SAM" id="MobiDB-lite"/>
    </source>
</evidence>
<evidence type="ECO:0000313" key="2">
    <source>
        <dbReference type="EMBL" id="EHK16698.1"/>
    </source>
</evidence>
<dbReference type="GeneID" id="25792466"/>
<dbReference type="EMBL" id="ABDF02000090">
    <property type="protein sequence ID" value="EHK16698.1"/>
    <property type="molecule type" value="Genomic_DNA"/>
</dbReference>
<reference evidence="2 3" key="1">
    <citation type="journal article" date="2011" name="Genome Biol.">
        <title>Comparative genome sequence analysis underscores mycoparasitism as the ancestral life style of Trichoderma.</title>
        <authorList>
            <person name="Kubicek C.P."/>
            <person name="Herrera-Estrella A."/>
            <person name="Seidl-Seiboth V."/>
            <person name="Martinez D.A."/>
            <person name="Druzhinina I.S."/>
            <person name="Thon M."/>
            <person name="Zeilinger S."/>
            <person name="Casas-Flores S."/>
            <person name="Horwitz B.A."/>
            <person name="Mukherjee P.K."/>
            <person name="Mukherjee M."/>
            <person name="Kredics L."/>
            <person name="Alcaraz L.D."/>
            <person name="Aerts A."/>
            <person name="Antal Z."/>
            <person name="Atanasova L."/>
            <person name="Cervantes-Badillo M.G."/>
            <person name="Challacombe J."/>
            <person name="Chertkov O."/>
            <person name="McCluskey K."/>
            <person name="Coulpier F."/>
            <person name="Deshpande N."/>
            <person name="von Doehren H."/>
            <person name="Ebbole D.J."/>
            <person name="Esquivel-Naranjo E.U."/>
            <person name="Fekete E."/>
            <person name="Flipphi M."/>
            <person name="Glaser F."/>
            <person name="Gomez-Rodriguez E.Y."/>
            <person name="Gruber S."/>
            <person name="Han C."/>
            <person name="Henrissat B."/>
            <person name="Hermosa R."/>
            <person name="Hernandez-Onate M."/>
            <person name="Karaffa L."/>
            <person name="Kosti I."/>
            <person name="Le Crom S."/>
            <person name="Lindquist E."/>
            <person name="Lucas S."/>
            <person name="Luebeck M."/>
            <person name="Luebeck P.S."/>
            <person name="Margeot A."/>
            <person name="Metz B."/>
            <person name="Misra M."/>
            <person name="Nevalainen H."/>
            <person name="Omann M."/>
            <person name="Packer N."/>
            <person name="Perrone G."/>
            <person name="Uresti-Rivera E.E."/>
            <person name="Salamov A."/>
            <person name="Schmoll M."/>
            <person name="Seiboth B."/>
            <person name="Shapiro H."/>
            <person name="Sukno S."/>
            <person name="Tamayo-Ramos J.A."/>
            <person name="Tisch D."/>
            <person name="Wiest A."/>
            <person name="Wilkinson H.H."/>
            <person name="Zhang M."/>
            <person name="Coutinho P.M."/>
            <person name="Kenerley C.M."/>
            <person name="Monte E."/>
            <person name="Baker S.E."/>
            <person name="Grigoriev I.V."/>
        </authorList>
    </citation>
    <scope>NUCLEOTIDE SEQUENCE [LARGE SCALE GENOMIC DNA]</scope>
    <source>
        <strain evidence="3">Gv29-8 / FGSC 10586</strain>
    </source>
</reference>
<feature type="region of interest" description="Disordered" evidence="1">
    <location>
        <begin position="181"/>
        <end position="466"/>
    </location>
</feature>
<dbReference type="VEuPathDB" id="FungiDB:TRIVIDRAFT_232290"/>
<dbReference type="OrthoDB" id="4366798at2759"/>
<sequence>MEYRLPDPENFFTPEWDWPFLKFQLDPKELFTTLHERFNIHKLPLQDPMAFHKDVCESVNYSATLEEFYSQMEERKTERIKELNEAWDDVCLLMTTAPWLLACQQCYDPDTGDENMDPDTLNASMLEKWHLFNYFSRTLSFDTLIRFFDGYVRDYRKEVEDRRRRAKERLENWRKRQAELRRAAAAAEATETVSQNGPEEAHNQPESRHDALSSHTPDNKSRPSSPLGQHAAVTHVSTTESSTSRKRRGDEDIQGIEQKRRRVASESAGGDDGAEWFAVGHDESETEEPTSTTKQAEKRKRVDDSPDEQRNKRPRSSSDREEDPEYMQQPQDHPHEHLSEDSDDGQPPLFTIGHFYGFIEGSVSQESMEEPAIKDTTPETAHAKNNKRKSRTLHRQRVETRRSREEHTTSPPQKQPRQKKRQERKVSRSVEHLLQSKRSSRRNPGQKLLFLADDATACVSSDTREI</sequence>
<feature type="compositionally biased region" description="Basic and acidic residues" evidence="1">
    <location>
        <begin position="199"/>
        <end position="221"/>
    </location>
</feature>
<keyword evidence="3" id="KW-1185">Reference proteome</keyword>
<name>G9N9T0_HYPVG</name>
<feature type="compositionally biased region" description="Basic and acidic residues" evidence="1">
    <location>
        <begin position="300"/>
        <end position="319"/>
    </location>
</feature>
<comment type="caution">
    <text evidence="2">The sequence shown here is derived from an EMBL/GenBank/DDBJ whole genome shotgun (WGS) entry which is preliminary data.</text>
</comment>
<feature type="compositionally biased region" description="Low complexity" evidence="1">
    <location>
        <begin position="183"/>
        <end position="192"/>
    </location>
</feature>
<evidence type="ECO:0000313" key="3">
    <source>
        <dbReference type="Proteomes" id="UP000007115"/>
    </source>
</evidence>
<feature type="compositionally biased region" description="Low complexity" evidence="1">
    <location>
        <begin position="233"/>
        <end position="242"/>
    </location>
</feature>
<dbReference type="InParanoid" id="G9N9T0"/>
<feature type="compositionally biased region" description="Basic residues" evidence="1">
    <location>
        <begin position="384"/>
        <end position="395"/>
    </location>
</feature>
<proteinExistence type="predicted"/>
<dbReference type="HOGENOM" id="CLU_032058_0_0_1"/>
<gene>
    <name evidence="2" type="ORF">TRIVIDRAFT_232290</name>
</gene>